<organism evidence="1 2">
    <name type="scientific">Streptococcus mitis 29/42</name>
    <dbReference type="NCBI Taxonomy" id="1340486"/>
    <lineage>
        <taxon>Bacteria</taxon>
        <taxon>Bacillati</taxon>
        <taxon>Bacillota</taxon>
        <taxon>Bacilli</taxon>
        <taxon>Lactobacillales</taxon>
        <taxon>Streptococcaceae</taxon>
        <taxon>Streptococcus</taxon>
        <taxon>Streptococcus mitis group</taxon>
    </lineage>
</organism>
<evidence type="ECO:0000313" key="2">
    <source>
        <dbReference type="Proteomes" id="UP000014973"/>
    </source>
</evidence>
<evidence type="ECO:0000313" key="1">
    <source>
        <dbReference type="EMBL" id="EPR96840.1"/>
    </source>
</evidence>
<sequence length="36" mass="4249">MAVNFILSRKKYENDEKSQKNLKIGRKSDVFYGIID</sequence>
<dbReference type="AlphaFoldDB" id="S7XN37"/>
<name>S7XN37_STRMT</name>
<comment type="caution">
    <text evidence="1">The sequence shown here is derived from an EMBL/GenBank/DDBJ whole genome shotgun (WGS) entry which is preliminary data.</text>
</comment>
<protein>
    <submittedName>
        <fullName evidence="1">Excinuclease ABC subunit A</fullName>
    </submittedName>
</protein>
<gene>
    <name evidence="1" type="ORF">M060_00740</name>
</gene>
<dbReference type="EMBL" id="ATAB01000001">
    <property type="protein sequence ID" value="EPR96840.1"/>
    <property type="molecule type" value="Genomic_DNA"/>
</dbReference>
<dbReference type="Proteomes" id="UP000014973">
    <property type="component" value="Unassembled WGS sequence"/>
</dbReference>
<reference evidence="1 2" key="1">
    <citation type="submission" date="2013-06" db="EMBL/GenBank/DDBJ databases">
        <title>Genome sequencing of Streptococcus mitis strains.</title>
        <authorList>
            <person name="Ikryannikova L.N."/>
            <person name="Ilina E.N."/>
            <person name="Kostryukova E.S."/>
            <person name="Semashko T.A."/>
            <person name="Savinova T.A."/>
            <person name="Karpova I.Y."/>
            <person name="Larin A.K."/>
            <person name="Ischenko D.S."/>
            <person name="Dubovickaya V.A."/>
            <person name="Sidorenko S.V."/>
            <person name="Govorun V.M."/>
        </authorList>
    </citation>
    <scope>NUCLEOTIDE SEQUENCE [LARGE SCALE GENOMIC DNA]</scope>
    <source>
        <strain evidence="1 2">29/42</strain>
    </source>
</reference>
<accession>S7XN37</accession>
<proteinExistence type="predicted"/>